<dbReference type="InterPro" id="IPR044730">
    <property type="entry name" value="RNase_H-like_dom_plant"/>
</dbReference>
<accession>M8ADM8</accession>
<dbReference type="PANTHER" id="PTHR13286">
    <property type="entry name" value="SAP30"/>
    <property type="match status" value="1"/>
</dbReference>
<dbReference type="InterPro" id="IPR024145">
    <property type="entry name" value="His_deAcase_SAP30/SAP30L"/>
</dbReference>
<reference evidence="2" key="1">
    <citation type="journal article" date="2013" name="Nature">
        <title>Draft genome of the wheat A-genome progenitor Triticum urartu.</title>
        <authorList>
            <person name="Ling H.Q."/>
            <person name="Zhao S."/>
            <person name="Liu D."/>
            <person name="Wang J."/>
            <person name="Sun H."/>
            <person name="Zhang C."/>
            <person name="Fan H."/>
            <person name="Li D."/>
            <person name="Dong L."/>
            <person name="Tao Y."/>
            <person name="Gao C."/>
            <person name="Wu H."/>
            <person name="Li Y."/>
            <person name="Cui Y."/>
            <person name="Guo X."/>
            <person name="Zheng S."/>
            <person name="Wang B."/>
            <person name="Yu K."/>
            <person name="Liang Q."/>
            <person name="Yang W."/>
            <person name="Lou X."/>
            <person name="Chen J."/>
            <person name="Feng M."/>
            <person name="Jian J."/>
            <person name="Zhang X."/>
            <person name="Luo G."/>
            <person name="Jiang Y."/>
            <person name="Liu J."/>
            <person name="Wang Z."/>
            <person name="Sha Y."/>
            <person name="Zhang B."/>
            <person name="Wu H."/>
            <person name="Tang D."/>
            <person name="Shen Q."/>
            <person name="Xue P."/>
            <person name="Zou S."/>
            <person name="Wang X."/>
            <person name="Liu X."/>
            <person name="Wang F."/>
            <person name="Yang Y."/>
            <person name="An X."/>
            <person name="Dong Z."/>
            <person name="Zhang K."/>
            <person name="Zhang X."/>
            <person name="Luo M.C."/>
            <person name="Dvorak J."/>
            <person name="Tong Y."/>
            <person name="Wang J."/>
            <person name="Yang H."/>
            <person name="Li Z."/>
            <person name="Wang D."/>
            <person name="Zhang A."/>
            <person name="Wang J."/>
        </authorList>
    </citation>
    <scope>NUCLEOTIDE SEQUENCE</scope>
</reference>
<evidence type="ECO:0000256" key="1">
    <source>
        <dbReference type="SAM" id="MobiDB-lite"/>
    </source>
</evidence>
<dbReference type="EMBL" id="KD129652">
    <property type="protein sequence ID" value="EMS58699.1"/>
    <property type="molecule type" value="Genomic_DNA"/>
</dbReference>
<dbReference type="InterPro" id="IPR002156">
    <property type="entry name" value="RNaseH_domain"/>
</dbReference>
<dbReference type="GO" id="GO:0006355">
    <property type="term" value="P:regulation of DNA-templated transcription"/>
    <property type="evidence" value="ECO:0007669"/>
    <property type="project" value="TreeGrafter"/>
</dbReference>
<proteinExistence type="predicted"/>
<sequence length="766" mass="86068">MDPFSVEFDELFQLYNQKALDKTLVTCYCLLKIVECRKAQIYDIGFITQISYMNGRVWKEFAVIVPGLPGELRFTHPKVCEFIYNATASKRGYSEKQYKCTWARLFWKEMKEFAHIKILELHPQTWASDLIEGKEVKPPTKLETFQWVPPDRGILKINVDAAFFDYTGGGSTGLVIRDANGMLTRAHAQWYRFASSAQMMELLAIRDGIQIAKDLGHTMICIESDAKEMVKMCNSDFSERSAFAAVCHEIKELMGGFIRCELTFVHREANEAAHRCAKQATEERRRCLWINYMPAFLADCIQFDGCADRKARTEDVVVFFVKLALSSYGANHHSHAPRKNLLLILLSPFCHKSFSNQLQTDQDGASGTAFHPLLPPSRIAGCALVWSVSYFIFRCAAAHSSGAKWVLSVGDGTAPEGESTPWITIPDELLAHTDGHKIDAIVQAVYTDLPVRYSDSGDEELTVLPRHTKVGVTGNNRIKSVLVRLQGVVKKAVGLGVWHWLVLKNCVEVKLQRNALSVLEAPTGNEDDDEIDGSNNSFCGCFDMGDKDMNYSSIEYQKPTKPRVWHTRPWSSCTTKSSSRANLELILATFGFMGDDIRPVKQYDDGDRCLFFADAVAAPLRERRRGADRASQAHQEKQILKNGVEVKSQRNALSVLEAPTGNEDDDEIDGGNGSFCGSFDMGDKDMNYSSIEYQKPTKLRVRTQGHGLRARRCPAAGPTFTRPRSCERMNLTKLDPSKKHLNLVILGFIQTAKRLKALYKNIEMAS</sequence>
<name>M8ADM8_TRIUA</name>
<organism evidence="2">
    <name type="scientific">Triticum urartu</name>
    <name type="common">Red wild einkorn</name>
    <name type="synonym">Crithodium urartu</name>
    <dbReference type="NCBI Taxonomy" id="4572"/>
    <lineage>
        <taxon>Eukaryota</taxon>
        <taxon>Viridiplantae</taxon>
        <taxon>Streptophyta</taxon>
        <taxon>Embryophyta</taxon>
        <taxon>Tracheophyta</taxon>
        <taxon>Spermatophyta</taxon>
        <taxon>Magnoliopsida</taxon>
        <taxon>Liliopsida</taxon>
        <taxon>Poales</taxon>
        <taxon>Poaceae</taxon>
        <taxon>BOP clade</taxon>
        <taxon>Pooideae</taxon>
        <taxon>Triticodae</taxon>
        <taxon>Triticeae</taxon>
        <taxon>Triticinae</taxon>
        <taxon>Triticum</taxon>
    </lineage>
</organism>
<dbReference type="GO" id="GO:0004523">
    <property type="term" value="F:RNA-DNA hybrid ribonuclease activity"/>
    <property type="evidence" value="ECO:0007669"/>
    <property type="project" value="InterPro"/>
</dbReference>
<protein>
    <submittedName>
        <fullName evidence="2">Uncharacterized protein</fullName>
    </submittedName>
</protein>
<evidence type="ECO:0000313" key="2">
    <source>
        <dbReference type="EMBL" id="EMS58699.1"/>
    </source>
</evidence>
<feature type="compositionally biased region" description="Basic residues" evidence="1">
    <location>
        <begin position="702"/>
        <end position="712"/>
    </location>
</feature>
<dbReference type="InterPro" id="IPR012337">
    <property type="entry name" value="RNaseH-like_sf"/>
</dbReference>
<gene>
    <name evidence="2" type="ORF">TRIUR3_08384</name>
</gene>
<dbReference type="STRING" id="4572.M8ADM8"/>
<dbReference type="CDD" id="cd06222">
    <property type="entry name" value="RNase_H_like"/>
    <property type="match status" value="1"/>
</dbReference>
<dbReference type="AlphaFoldDB" id="M8ADM8"/>
<dbReference type="GO" id="GO:0000118">
    <property type="term" value="C:histone deacetylase complex"/>
    <property type="evidence" value="ECO:0007669"/>
    <property type="project" value="TreeGrafter"/>
</dbReference>
<dbReference type="eggNOG" id="KOG1075">
    <property type="taxonomic scope" value="Eukaryota"/>
</dbReference>
<dbReference type="SUPFAM" id="SSF53098">
    <property type="entry name" value="Ribonuclease H-like"/>
    <property type="match status" value="1"/>
</dbReference>
<dbReference type="Pfam" id="PF13456">
    <property type="entry name" value="RVT_3"/>
    <property type="match status" value="1"/>
</dbReference>
<feature type="region of interest" description="Disordered" evidence="1">
    <location>
        <begin position="702"/>
        <end position="721"/>
    </location>
</feature>
<dbReference type="GO" id="GO:0003712">
    <property type="term" value="F:transcription coregulator activity"/>
    <property type="evidence" value="ECO:0007669"/>
    <property type="project" value="TreeGrafter"/>
</dbReference>
<dbReference type="InterPro" id="IPR036397">
    <property type="entry name" value="RNaseH_sf"/>
</dbReference>
<dbReference type="Gene3D" id="3.30.420.10">
    <property type="entry name" value="Ribonuclease H-like superfamily/Ribonuclease H"/>
    <property type="match status" value="1"/>
</dbReference>
<dbReference type="PANTHER" id="PTHR13286:SF8">
    <property type="entry name" value="OS04G0166600 PROTEIN"/>
    <property type="match status" value="1"/>
</dbReference>
<dbReference type="GO" id="GO:0003676">
    <property type="term" value="F:nucleic acid binding"/>
    <property type="evidence" value="ECO:0007669"/>
    <property type="project" value="InterPro"/>
</dbReference>